<comment type="subcellular location">
    <subcellularLocation>
        <location evidence="1">Membrane</location>
        <topology evidence="1">Multi-pass membrane protein</topology>
    </subcellularLocation>
</comment>
<feature type="transmembrane region" description="Helical" evidence="5">
    <location>
        <begin position="6"/>
        <end position="28"/>
    </location>
</feature>
<feature type="transmembrane region" description="Helical" evidence="5">
    <location>
        <begin position="195"/>
        <end position="220"/>
    </location>
</feature>
<accession>A0A5B8NKR9</accession>
<dbReference type="Proteomes" id="UP000318453">
    <property type="component" value="Chromosome"/>
</dbReference>
<evidence type="ECO:0000313" key="7">
    <source>
        <dbReference type="Proteomes" id="UP000318453"/>
    </source>
</evidence>
<dbReference type="InterPro" id="IPR004710">
    <property type="entry name" value="Bilac:Na_transpt"/>
</dbReference>
<feature type="transmembrane region" description="Helical" evidence="5">
    <location>
        <begin position="260"/>
        <end position="280"/>
    </location>
</feature>
<feature type="transmembrane region" description="Helical" evidence="5">
    <location>
        <begin position="232"/>
        <end position="254"/>
    </location>
</feature>
<reference evidence="6" key="1">
    <citation type="submission" date="2019-08" db="EMBL/GenBank/DDBJ databases">
        <title>Carotenoids and Carotenoid Binding Proteins in the Halophilic Cyanobacterium Euhalothece sp. ZM00.</title>
        <authorList>
            <person name="Cho S.M."/>
            <person name="Song J.Y."/>
            <person name="Park Y.-I."/>
        </authorList>
    </citation>
    <scope>NUCLEOTIDE SEQUENCE [LARGE SCALE GENOMIC DNA]</scope>
    <source>
        <strain evidence="6">Z-M001</strain>
    </source>
</reference>
<evidence type="ECO:0000256" key="5">
    <source>
        <dbReference type="SAM" id="Phobius"/>
    </source>
</evidence>
<feature type="transmembrane region" description="Helical" evidence="5">
    <location>
        <begin position="96"/>
        <end position="120"/>
    </location>
</feature>
<dbReference type="GO" id="GO:0016020">
    <property type="term" value="C:membrane"/>
    <property type="evidence" value="ECO:0007669"/>
    <property type="project" value="UniProtKB-SubCell"/>
</dbReference>
<dbReference type="RefSeq" id="WP_146294320.1">
    <property type="nucleotide sequence ID" value="NZ_CP042326.1"/>
</dbReference>
<evidence type="ECO:0000256" key="1">
    <source>
        <dbReference type="ARBA" id="ARBA00004141"/>
    </source>
</evidence>
<keyword evidence="3 5" id="KW-1133">Transmembrane helix</keyword>
<dbReference type="InterPro" id="IPR038770">
    <property type="entry name" value="Na+/solute_symporter_sf"/>
</dbReference>
<dbReference type="AlphaFoldDB" id="A0A5B8NKR9"/>
<dbReference type="PANTHER" id="PTHR10361:SF24">
    <property type="entry name" value="P3 PROTEIN"/>
    <property type="match status" value="1"/>
</dbReference>
<dbReference type="OrthoDB" id="9806785at2"/>
<dbReference type="EMBL" id="CP042326">
    <property type="protein sequence ID" value="QDZ38709.1"/>
    <property type="molecule type" value="Genomic_DNA"/>
</dbReference>
<feature type="transmembrane region" description="Helical" evidence="5">
    <location>
        <begin position="40"/>
        <end position="63"/>
    </location>
</feature>
<dbReference type="KEGG" id="enn:FRE64_01365"/>
<dbReference type="InterPro" id="IPR002657">
    <property type="entry name" value="BilAc:Na_symport/Acr3"/>
</dbReference>
<dbReference type="PANTHER" id="PTHR10361">
    <property type="entry name" value="SODIUM-BILE ACID COTRANSPORTER"/>
    <property type="match status" value="1"/>
</dbReference>
<name>A0A5B8NKR9_9CHRO</name>
<sequence>MESNLLTDVFLPLALFIIMLGMGLTLTRQDFARVLLAPKATLIGLAAQLVMLPIIGFLIAWGFPVSPEIAVGVVLLTACPGGPTSNLITFLAKGDVALSITLTAITSIATVFTIPLIVNLGMQAFLSEDTSFQLPFLSTVGQIIVITIIPVSIGMMIQHYAPQFANRCDKPLRWISTAFLALIITGVVLGERENFFSFLFQVGGVTLAVNIITMGLGFFIGTVAGLGQKRTTAITVEVGIQNGTLAITIASTIINNATMAIPAAIYSLLMFLTGGGFAWLMNYYGYGTSQNHL</sequence>
<keyword evidence="4 5" id="KW-0472">Membrane</keyword>
<protein>
    <submittedName>
        <fullName evidence="6">Bile acid:sodium symporter family protein</fullName>
    </submittedName>
</protein>
<evidence type="ECO:0000313" key="6">
    <source>
        <dbReference type="EMBL" id="QDZ38709.1"/>
    </source>
</evidence>
<evidence type="ECO:0000256" key="4">
    <source>
        <dbReference type="ARBA" id="ARBA00023136"/>
    </source>
</evidence>
<evidence type="ECO:0000256" key="3">
    <source>
        <dbReference type="ARBA" id="ARBA00022989"/>
    </source>
</evidence>
<dbReference type="Pfam" id="PF01758">
    <property type="entry name" value="SBF"/>
    <property type="match status" value="1"/>
</dbReference>
<proteinExistence type="predicted"/>
<feature type="transmembrane region" description="Helical" evidence="5">
    <location>
        <begin position="140"/>
        <end position="160"/>
    </location>
</feature>
<feature type="transmembrane region" description="Helical" evidence="5">
    <location>
        <begin position="69"/>
        <end position="89"/>
    </location>
</feature>
<gene>
    <name evidence="6" type="ORF">FRE64_01365</name>
</gene>
<feature type="transmembrane region" description="Helical" evidence="5">
    <location>
        <begin position="172"/>
        <end position="189"/>
    </location>
</feature>
<keyword evidence="7" id="KW-1185">Reference proteome</keyword>
<evidence type="ECO:0000256" key="2">
    <source>
        <dbReference type="ARBA" id="ARBA00022692"/>
    </source>
</evidence>
<dbReference type="Gene3D" id="1.20.1530.20">
    <property type="match status" value="1"/>
</dbReference>
<keyword evidence="2 5" id="KW-0812">Transmembrane</keyword>
<organism evidence="6 7">
    <name type="scientific">Euhalothece natronophila Z-M001</name>
    <dbReference type="NCBI Taxonomy" id="522448"/>
    <lineage>
        <taxon>Bacteria</taxon>
        <taxon>Bacillati</taxon>
        <taxon>Cyanobacteriota</taxon>
        <taxon>Cyanophyceae</taxon>
        <taxon>Oscillatoriophycideae</taxon>
        <taxon>Chroococcales</taxon>
        <taxon>Halothecacae</taxon>
        <taxon>Halothece cluster</taxon>
        <taxon>Euhalothece</taxon>
    </lineage>
</organism>